<reference evidence="1" key="1">
    <citation type="submission" date="2021-10" db="EMBL/GenBank/DDBJ databases">
        <title>Streptomyces nigrumlapis sp.nov.,an antimicrobial producing actinobacterium isolated from Black Gobi rocks.</title>
        <authorList>
            <person name="Wen Y."/>
            <person name="Zhang W."/>
            <person name="Liu X.G."/>
        </authorList>
    </citation>
    <scope>NUCLEOTIDE SEQUENCE</scope>
    <source>
        <strain evidence="1">ST13-2-2</strain>
    </source>
</reference>
<evidence type="ECO:0000313" key="2">
    <source>
        <dbReference type="Proteomes" id="UP000830115"/>
    </source>
</evidence>
<name>A0ABY4M1N1_9ACTN</name>
<accession>A0ABY4M1N1</accession>
<evidence type="ECO:0000313" key="1">
    <source>
        <dbReference type="EMBL" id="UQA91659.1"/>
    </source>
</evidence>
<organism evidence="1 2">
    <name type="scientific">Streptomyces halobius</name>
    <dbReference type="NCBI Taxonomy" id="2879846"/>
    <lineage>
        <taxon>Bacteria</taxon>
        <taxon>Bacillati</taxon>
        <taxon>Actinomycetota</taxon>
        <taxon>Actinomycetes</taxon>
        <taxon>Kitasatosporales</taxon>
        <taxon>Streptomycetaceae</taxon>
        <taxon>Streptomyces</taxon>
    </lineage>
</organism>
<protein>
    <submittedName>
        <fullName evidence="1">Uncharacterized protein</fullName>
    </submittedName>
</protein>
<dbReference type="RefSeq" id="WP_248862467.1">
    <property type="nucleotide sequence ID" value="NZ_CP086322.1"/>
</dbReference>
<dbReference type="EMBL" id="CP086322">
    <property type="protein sequence ID" value="UQA91659.1"/>
    <property type="molecule type" value="Genomic_DNA"/>
</dbReference>
<gene>
    <name evidence="1" type="ORF">K9S39_07090</name>
</gene>
<dbReference type="Proteomes" id="UP000830115">
    <property type="component" value="Chromosome"/>
</dbReference>
<proteinExistence type="predicted"/>
<sequence>MERNNLPKEPEALWALLADVLNALEDAGESPTLEGWDTEGRDVDDRTYLPGIRRQPEDGHCWHRRITWNADNSTRWVATEGGTWEWPETERTARLNELAKVAKEIKRAGDGSLLRNPERVFRMVSDLAEQAT</sequence>
<keyword evidence="2" id="KW-1185">Reference proteome</keyword>